<comment type="caution">
    <text evidence="2">The sequence shown here is derived from an EMBL/GenBank/DDBJ whole genome shotgun (WGS) entry which is preliminary data.</text>
</comment>
<feature type="transmembrane region" description="Helical" evidence="1">
    <location>
        <begin position="44"/>
        <end position="61"/>
    </location>
</feature>
<dbReference type="EMBL" id="SAXA01000021">
    <property type="protein sequence ID" value="RXQ87856.1"/>
    <property type="molecule type" value="Genomic_DNA"/>
</dbReference>
<gene>
    <name evidence="2" type="ORF">EO244_15975</name>
</gene>
<evidence type="ECO:0000313" key="2">
    <source>
        <dbReference type="EMBL" id="RXQ87856.1"/>
    </source>
</evidence>
<dbReference type="OrthoDB" id="1121915at2"/>
<reference evidence="2 3" key="1">
    <citation type="submission" date="2019-01" db="EMBL/GenBank/DDBJ databases">
        <title>Ancylomarina salipaludis sp. nov., isolated from a salt marsh.</title>
        <authorList>
            <person name="Yoon J.-H."/>
        </authorList>
    </citation>
    <scope>NUCLEOTIDE SEQUENCE [LARGE SCALE GENOMIC DNA]</scope>
    <source>
        <strain evidence="2 3">SHSM-M15</strain>
    </source>
</reference>
<dbReference type="AlphaFoldDB" id="A0A4Q1JIA1"/>
<evidence type="ECO:0000256" key="1">
    <source>
        <dbReference type="SAM" id="Phobius"/>
    </source>
</evidence>
<keyword evidence="3" id="KW-1185">Reference proteome</keyword>
<keyword evidence="1" id="KW-0812">Transmembrane</keyword>
<feature type="transmembrane region" description="Helical" evidence="1">
    <location>
        <begin position="12"/>
        <end position="32"/>
    </location>
</feature>
<protein>
    <submittedName>
        <fullName evidence="2">Uncharacterized protein</fullName>
    </submittedName>
</protein>
<accession>A0A4Q1JIA1</accession>
<keyword evidence="1" id="KW-0472">Membrane</keyword>
<keyword evidence="1" id="KW-1133">Transmembrane helix</keyword>
<dbReference type="RefSeq" id="WP_129255688.1">
    <property type="nucleotide sequence ID" value="NZ_SAXA01000021.1"/>
</dbReference>
<sequence length="77" mass="9161">MFDTSFGLKTWIIPGLIWGICMYIMMTIILPLMDGELITWRQLYSLPIWLIGGLVMQYFQFKHIYKKGRREIGEKTD</sequence>
<evidence type="ECO:0000313" key="3">
    <source>
        <dbReference type="Proteomes" id="UP000289703"/>
    </source>
</evidence>
<proteinExistence type="predicted"/>
<dbReference type="Proteomes" id="UP000289703">
    <property type="component" value="Unassembled WGS sequence"/>
</dbReference>
<organism evidence="2 3">
    <name type="scientific">Ancylomarina salipaludis</name>
    <dbReference type="NCBI Taxonomy" id="2501299"/>
    <lineage>
        <taxon>Bacteria</taxon>
        <taxon>Pseudomonadati</taxon>
        <taxon>Bacteroidota</taxon>
        <taxon>Bacteroidia</taxon>
        <taxon>Marinilabiliales</taxon>
        <taxon>Marinifilaceae</taxon>
        <taxon>Ancylomarina</taxon>
    </lineage>
</organism>
<name>A0A4Q1JIA1_9BACT</name>